<protein>
    <submittedName>
        <fullName evidence="2">DUF3515 family protein</fullName>
    </submittedName>
</protein>
<evidence type="ECO:0000313" key="2">
    <source>
        <dbReference type="EMBL" id="QNN50991.1"/>
    </source>
</evidence>
<dbReference type="Pfam" id="PF12028">
    <property type="entry name" value="DUF3515"/>
    <property type="match status" value="1"/>
</dbReference>
<sequence length="155" mass="15690">MNGGPRPRGGRLARPTAALGLAVLALSGCSSAVEVSLPGGHTVSACTEAPWPATVSGMARRETSPQDPAVAAWGDPAVVARCGVAALAPTETQCVEVDGVGWVPETLSDGTRFTSFGTDPAVEVLVPADYDPAPLLLPAFDEVAEGLPANGLQCR</sequence>
<feature type="chain" id="PRO_5028966021" evidence="1">
    <location>
        <begin position="33"/>
        <end position="155"/>
    </location>
</feature>
<keyword evidence="1" id="KW-0732">Signal</keyword>
<dbReference type="KEGG" id="pei:H9L10_08210"/>
<dbReference type="EMBL" id="CP060712">
    <property type="protein sequence ID" value="QNN50991.1"/>
    <property type="molecule type" value="Genomic_DNA"/>
</dbReference>
<dbReference type="InterPro" id="IPR021903">
    <property type="entry name" value="DUF3515"/>
</dbReference>
<evidence type="ECO:0000313" key="3">
    <source>
        <dbReference type="Proteomes" id="UP000515976"/>
    </source>
</evidence>
<proteinExistence type="predicted"/>
<dbReference type="Proteomes" id="UP000515976">
    <property type="component" value="Chromosome"/>
</dbReference>
<dbReference type="PROSITE" id="PS51257">
    <property type="entry name" value="PROKAR_LIPOPROTEIN"/>
    <property type="match status" value="1"/>
</dbReference>
<evidence type="ECO:0000256" key="1">
    <source>
        <dbReference type="SAM" id="SignalP"/>
    </source>
</evidence>
<gene>
    <name evidence="2" type="ORF">H9L10_08210</name>
</gene>
<accession>A0A7G9R5W6</accession>
<feature type="signal peptide" evidence="1">
    <location>
        <begin position="1"/>
        <end position="32"/>
    </location>
</feature>
<dbReference type="AlphaFoldDB" id="A0A7G9R5W6"/>
<reference evidence="2 3" key="1">
    <citation type="submission" date="2020-08" db="EMBL/GenBank/DDBJ databases">
        <title>Genome sequence of Phycicoccus endophyticus JCM 31784T.</title>
        <authorList>
            <person name="Hyun D.-W."/>
            <person name="Bae J.-W."/>
        </authorList>
    </citation>
    <scope>NUCLEOTIDE SEQUENCE [LARGE SCALE GENOMIC DNA]</scope>
    <source>
        <strain evidence="2 3">JCM 31784</strain>
    </source>
</reference>
<keyword evidence="3" id="KW-1185">Reference proteome</keyword>
<name>A0A7G9R5W6_9MICO</name>
<organism evidence="2 3">
    <name type="scientific">Phycicoccus endophyticus</name>
    <dbReference type="NCBI Taxonomy" id="1690220"/>
    <lineage>
        <taxon>Bacteria</taxon>
        <taxon>Bacillati</taxon>
        <taxon>Actinomycetota</taxon>
        <taxon>Actinomycetes</taxon>
        <taxon>Micrococcales</taxon>
        <taxon>Intrasporangiaceae</taxon>
        <taxon>Phycicoccus</taxon>
    </lineage>
</organism>